<sequence>MDEYCQAKPTRADYLFVAGHHPMYSIGDHGSDKYLIEIFKPLFEEYNVTAYLSGHDHNLQ</sequence>
<evidence type="ECO:0000313" key="5">
    <source>
        <dbReference type="WBParaSite" id="nRc.2.0.1.t33409-RA"/>
    </source>
</evidence>
<dbReference type="Gene3D" id="3.60.21.10">
    <property type="match status" value="1"/>
</dbReference>
<evidence type="ECO:0000256" key="1">
    <source>
        <dbReference type="ARBA" id="ARBA00022729"/>
    </source>
</evidence>
<dbReference type="GO" id="GO:0016787">
    <property type="term" value="F:hydrolase activity"/>
    <property type="evidence" value="ECO:0007669"/>
    <property type="project" value="UniProtKB-KW"/>
</dbReference>
<keyword evidence="2" id="KW-0378">Hydrolase</keyword>
<dbReference type="Pfam" id="PF00149">
    <property type="entry name" value="Metallophos"/>
    <property type="match status" value="1"/>
</dbReference>
<keyword evidence="1" id="KW-0732">Signal</keyword>
<dbReference type="InterPro" id="IPR051558">
    <property type="entry name" value="Metallophosphoesterase_PAP"/>
</dbReference>
<evidence type="ECO:0000259" key="3">
    <source>
        <dbReference type="Pfam" id="PF00149"/>
    </source>
</evidence>
<dbReference type="Proteomes" id="UP000887565">
    <property type="component" value="Unplaced"/>
</dbReference>
<reference evidence="5" key="1">
    <citation type="submission" date="2022-11" db="UniProtKB">
        <authorList>
            <consortium name="WormBaseParasite"/>
        </authorList>
    </citation>
    <scope>IDENTIFICATION</scope>
</reference>
<evidence type="ECO:0000256" key="2">
    <source>
        <dbReference type="ARBA" id="ARBA00022801"/>
    </source>
</evidence>
<protein>
    <submittedName>
        <fullName evidence="5">Calcineurin-like phosphoesterase domain-containing protein</fullName>
    </submittedName>
</protein>
<dbReference type="SUPFAM" id="SSF56300">
    <property type="entry name" value="Metallo-dependent phosphatases"/>
    <property type="match status" value="1"/>
</dbReference>
<accession>A0A915K5D2</accession>
<proteinExistence type="predicted"/>
<dbReference type="InterPro" id="IPR004843">
    <property type="entry name" value="Calcineurin-like_PHP"/>
</dbReference>
<dbReference type="InterPro" id="IPR029052">
    <property type="entry name" value="Metallo-depent_PP-like"/>
</dbReference>
<dbReference type="PANTHER" id="PTHR10161">
    <property type="entry name" value="TARTRATE-RESISTANT ACID PHOSPHATASE TYPE 5"/>
    <property type="match status" value="1"/>
</dbReference>
<feature type="domain" description="Calcineurin-like phosphoesterase" evidence="3">
    <location>
        <begin position="9"/>
        <end position="58"/>
    </location>
</feature>
<dbReference type="PANTHER" id="PTHR10161:SF14">
    <property type="entry name" value="TARTRATE-RESISTANT ACID PHOSPHATASE TYPE 5"/>
    <property type="match status" value="1"/>
</dbReference>
<dbReference type="AlphaFoldDB" id="A0A915K5D2"/>
<name>A0A915K5D2_ROMCU</name>
<keyword evidence="4" id="KW-1185">Reference proteome</keyword>
<organism evidence="4 5">
    <name type="scientific">Romanomermis culicivorax</name>
    <name type="common">Nematode worm</name>
    <dbReference type="NCBI Taxonomy" id="13658"/>
    <lineage>
        <taxon>Eukaryota</taxon>
        <taxon>Metazoa</taxon>
        <taxon>Ecdysozoa</taxon>
        <taxon>Nematoda</taxon>
        <taxon>Enoplea</taxon>
        <taxon>Dorylaimia</taxon>
        <taxon>Mermithida</taxon>
        <taxon>Mermithoidea</taxon>
        <taxon>Mermithidae</taxon>
        <taxon>Romanomermis</taxon>
    </lineage>
</organism>
<dbReference type="WBParaSite" id="nRc.2.0.1.t33409-RA">
    <property type="protein sequence ID" value="nRc.2.0.1.t33409-RA"/>
    <property type="gene ID" value="nRc.2.0.1.g33409"/>
</dbReference>
<evidence type="ECO:0000313" key="4">
    <source>
        <dbReference type="Proteomes" id="UP000887565"/>
    </source>
</evidence>